<dbReference type="PROSITE" id="PS50297">
    <property type="entry name" value="ANK_REP_REGION"/>
    <property type="match status" value="1"/>
</dbReference>
<reference evidence="2" key="1">
    <citation type="submission" date="2015-11" db="EMBL/GenBank/DDBJ databases">
        <title>De novo transcriptome assembly of four potential Pierce s Disease insect vectors from Arizona vineyards.</title>
        <authorList>
            <person name="Tassone E.E."/>
        </authorList>
    </citation>
    <scope>NUCLEOTIDE SEQUENCE</scope>
</reference>
<sequence>KIVPANTKDDLILVANLHRSVQYGNVNAVRKFINSRPYALDTYNQLGQPTLSMATNPQITALLLNFGATNEQPSRFTGRTALMQAAAQGQVEVANLLLERG</sequence>
<feature type="repeat" description="ANK" evidence="1">
    <location>
        <begin position="77"/>
        <end position="101"/>
    </location>
</feature>
<dbReference type="AlphaFoldDB" id="A0A1B6JBS6"/>
<accession>A0A1B6JBS6</accession>
<keyword evidence="1" id="KW-0040">ANK repeat</keyword>
<gene>
    <name evidence="2" type="ORF">g.58273</name>
</gene>
<dbReference type="Gene3D" id="1.25.40.20">
    <property type="entry name" value="Ankyrin repeat-containing domain"/>
    <property type="match status" value="1"/>
</dbReference>
<dbReference type="EMBL" id="GECU01011108">
    <property type="protein sequence ID" value="JAS96598.1"/>
    <property type="molecule type" value="Transcribed_RNA"/>
</dbReference>
<dbReference type="InterPro" id="IPR036770">
    <property type="entry name" value="Ankyrin_rpt-contain_sf"/>
</dbReference>
<name>A0A1B6JBS6_9HEMI</name>
<feature type="non-terminal residue" evidence="2">
    <location>
        <position position="101"/>
    </location>
</feature>
<organism evidence="2">
    <name type="scientific">Homalodisca liturata</name>
    <dbReference type="NCBI Taxonomy" id="320908"/>
    <lineage>
        <taxon>Eukaryota</taxon>
        <taxon>Metazoa</taxon>
        <taxon>Ecdysozoa</taxon>
        <taxon>Arthropoda</taxon>
        <taxon>Hexapoda</taxon>
        <taxon>Insecta</taxon>
        <taxon>Pterygota</taxon>
        <taxon>Neoptera</taxon>
        <taxon>Paraneoptera</taxon>
        <taxon>Hemiptera</taxon>
        <taxon>Auchenorrhyncha</taxon>
        <taxon>Membracoidea</taxon>
        <taxon>Cicadellidae</taxon>
        <taxon>Cicadellinae</taxon>
        <taxon>Proconiini</taxon>
        <taxon>Homalodisca</taxon>
    </lineage>
</organism>
<dbReference type="Pfam" id="PF12796">
    <property type="entry name" value="Ank_2"/>
    <property type="match status" value="1"/>
</dbReference>
<evidence type="ECO:0000313" key="2">
    <source>
        <dbReference type="EMBL" id="JAS96598.1"/>
    </source>
</evidence>
<protein>
    <submittedName>
        <fullName evidence="2">Uncharacterized protein</fullName>
    </submittedName>
</protein>
<dbReference type="PROSITE" id="PS50088">
    <property type="entry name" value="ANK_REPEAT"/>
    <property type="match status" value="1"/>
</dbReference>
<proteinExistence type="predicted"/>
<evidence type="ECO:0000256" key="1">
    <source>
        <dbReference type="PROSITE-ProRule" id="PRU00023"/>
    </source>
</evidence>
<feature type="non-terminal residue" evidence="2">
    <location>
        <position position="1"/>
    </location>
</feature>
<dbReference type="SUPFAM" id="SSF48403">
    <property type="entry name" value="Ankyrin repeat"/>
    <property type="match status" value="1"/>
</dbReference>
<dbReference type="InterPro" id="IPR002110">
    <property type="entry name" value="Ankyrin_rpt"/>
</dbReference>